<dbReference type="InterPro" id="IPR001107">
    <property type="entry name" value="Band_7"/>
</dbReference>
<dbReference type="RefSeq" id="WP_343936298.1">
    <property type="nucleotide sequence ID" value="NZ_BAAABU010000012.1"/>
</dbReference>
<dbReference type="InterPro" id="IPR036013">
    <property type="entry name" value="Band_7/SPFH_dom_sf"/>
</dbReference>
<dbReference type="Gene3D" id="3.30.479.30">
    <property type="entry name" value="Band 7 domain"/>
    <property type="match status" value="1"/>
</dbReference>
<dbReference type="PRINTS" id="PR00721">
    <property type="entry name" value="STOMATIN"/>
</dbReference>
<name>A0ABP3DZH5_9PSEU</name>
<keyword evidence="4" id="KW-1185">Reference proteome</keyword>
<dbReference type="InterPro" id="IPR001972">
    <property type="entry name" value="Stomatin_HflK_fam"/>
</dbReference>
<feature type="domain" description="Band 7" evidence="2">
    <location>
        <begin position="3"/>
        <end position="156"/>
    </location>
</feature>
<proteinExistence type="inferred from homology"/>
<dbReference type="PANTHER" id="PTHR10264">
    <property type="entry name" value="BAND 7 PROTEIN-RELATED"/>
    <property type="match status" value="1"/>
</dbReference>
<dbReference type="Proteomes" id="UP001500416">
    <property type="component" value="Unassembled WGS sequence"/>
</dbReference>
<dbReference type="Pfam" id="PF01145">
    <property type="entry name" value="Band_7"/>
    <property type="match status" value="1"/>
</dbReference>
<dbReference type="InterPro" id="IPR043202">
    <property type="entry name" value="Band-7_stomatin-like"/>
</dbReference>
<dbReference type="SMART" id="SM00244">
    <property type="entry name" value="PHB"/>
    <property type="match status" value="1"/>
</dbReference>
<sequence length="211" mass="22798">MKHTLMPWERGVHFSKGSVVGELGPGEHRTPRRDLVQRVDVRPRSHTPAWQDIPTADGVLVRVTLVITWSVTDATAFVVTAPNPEHELHLVFQLALRSAVLGRAHDQVDPDRDTIAAEVLAAVQARAAQLGVAVASVAVRDVVMPAELRKAALAEIVARAEAKAALERARGETAAMRSLLNAARLAEDHPALLRLRALQSAQTVVVEQPSS</sequence>
<dbReference type="EMBL" id="BAAABU010000012">
    <property type="protein sequence ID" value="GAA0244605.1"/>
    <property type="molecule type" value="Genomic_DNA"/>
</dbReference>
<dbReference type="SUPFAM" id="SSF117892">
    <property type="entry name" value="Band 7/SPFH domain"/>
    <property type="match status" value="1"/>
</dbReference>
<reference evidence="4" key="1">
    <citation type="journal article" date="2019" name="Int. J. Syst. Evol. Microbiol.">
        <title>The Global Catalogue of Microorganisms (GCM) 10K type strain sequencing project: providing services to taxonomists for standard genome sequencing and annotation.</title>
        <authorList>
            <consortium name="The Broad Institute Genomics Platform"/>
            <consortium name="The Broad Institute Genome Sequencing Center for Infectious Disease"/>
            <person name="Wu L."/>
            <person name="Ma J."/>
        </authorList>
    </citation>
    <scope>NUCLEOTIDE SEQUENCE [LARGE SCALE GENOMIC DNA]</scope>
    <source>
        <strain evidence="4">JCM 3380</strain>
    </source>
</reference>
<dbReference type="CDD" id="cd13438">
    <property type="entry name" value="SPFH_eoslipins_u2"/>
    <property type="match status" value="1"/>
</dbReference>
<comment type="caution">
    <text evidence="3">The sequence shown here is derived from an EMBL/GenBank/DDBJ whole genome shotgun (WGS) entry which is preliminary data.</text>
</comment>
<organism evidence="3 4">
    <name type="scientific">Saccharothrix mutabilis subsp. mutabilis</name>
    <dbReference type="NCBI Taxonomy" id="66855"/>
    <lineage>
        <taxon>Bacteria</taxon>
        <taxon>Bacillati</taxon>
        <taxon>Actinomycetota</taxon>
        <taxon>Actinomycetes</taxon>
        <taxon>Pseudonocardiales</taxon>
        <taxon>Pseudonocardiaceae</taxon>
        <taxon>Saccharothrix</taxon>
    </lineage>
</organism>
<accession>A0ABP3DZH5</accession>
<protein>
    <recommendedName>
        <fullName evidence="2">Band 7 domain-containing protein</fullName>
    </recommendedName>
</protein>
<evidence type="ECO:0000313" key="4">
    <source>
        <dbReference type="Proteomes" id="UP001500416"/>
    </source>
</evidence>
<evidence type="ECO:0000256" key="1">
    <source>
        <dbReference type="ARBA" id="ARBA00008164"/>
    </source>
</evidence>
<evidence type="ECO:0000313" key="3">
    <source>
        <dbReference type="EMBL" id="GAA0244605.1"/>
    </source>
</evidence>
<gene>
    <name evidence="3" type="ORF">GCM10010492_49920</name>
</gene>
<comment type="similarity">
    <text evidence="1">Belongs to the band 7/mec-2 family.</text>
</comment>
<evidence type="ECO:0000259" key="2">
    <source>
        <dbReference type="SMART" id="SM00244"/>
    </source>
</evidence>
<dbReference type="PANTHER" id="PTHR10264:SF83">
    <property type="entry name" value="BLL5629 PROTEIN"/>
    <property type="match status" value="1"/>
</dbReference>